<protein>
    <submittedName>
        <fullName evidence="2">Uncharacterized protein</fullName>
    </submittedName>
</protein>
<feature type="transmembrane region" description="Helical" evidence="1">
    <location>
        <begin position="22"/>
        <end position="41"/>
    </location>
</feature>
<reference evidence="2 4" key="1">
    <citation type="submission" date="2016-04" db="EMBL/GenBank/DDBJ databases">
        <title>ATOL: Assembling a taxonomically balanced genome-scale reconstruction of the evolutionary history of the Enterobacteriaceae.</title>
        <authorList>
            <person name="Plunkett G.III."/>
            <person name="Neeno-Eckwall E.C."/>
            <person name="Glasner J.D."/>
            <person name="Perna N.T."/>
        </authorList>
    </citation>
    <scope>NUCLEOTIDE SEQUENCE [LARGE SCALE GENOMIC DNA]</scope>
    <source>
        <strain evidence="2 4">ATCC 35613</strain>
    </source>
</reference>
<keyword evidence="1" id="KW-0812">Transmembrane</keyword>
<gene>
    <name evidence="3" type="ORF">M998_0218</name>
    <name evidence="2" type="ORF">M998_3826</name>
</gene>
<evidence type="ECO:0000313" key="3">
    <source>
        <dbReference type="EMBL" id="OAT54830.1"/>
    </source>
</evidence>
<proteinExistence type="predicted"/>
<evidence type="ECO:0000313" key="2">
    <source>
        <dbReference type="EMBL" id="OAT46341.1"/>
    </source>
</evidence>
<organism evidence="2 4">
    <name type="scientific">Providencia heimbachae ATCC 35613</name>
    <dbReference type="NCBI Taxonomy" id="1354272"/>
    <lineage>
        <taxon>Bacteria</taxon>
        <taxon>Pseudomonadati</taxon>
        <taxon>Pseudomonadota</taxon>
        <taxon>Gammaproteobacteria</taxon>
        <taxon>Enterobacterales</taxon>
        <taxon>Morganellaceae</taxon>
        <taxon>Providencia</taxon>
    </lineage>
</organism>
<dbReference type="EMBL" id="LXEW01000056">
    <property type="protein sequence ID" value="OAT46341.1"/>
    <property type="molecule type" value="Genomic_DNA"/>
</dbReference>
<comment type="caution">
    <text evidence="2">The sequence shown here is derived from an EMBL/GenBank/DDBJ whole genome shotgun (WGS) entry which is preliminary data.</text>
</comment>
<keyword evidence="4" id="KW-1185">Reference proteome</keyword>
<dbReference type="EMBL" id="LXEW01000005">
    <property type="protein sequence ID" value="OAT54830.1"/>
    <property type="molecule type" value="Genomic_DNA"/>
</dbReference>
<dbReference type="Proteomes" id="UP000078224">
    <property type="component" value="Unassembled WGS sequence"/>
</dbReference>
<keyword evidence="1" id="KW-1133">Transmembrane helix</keyword>
<sequence>MVTWLPNGSDLPQLFSQLPDSVWYFMNLFLVPYGITLLLSAHFTRFIIRRIPLIG</sequence>
<dbReference type="Pfam" id="PF10734">
    <property type="entry name" value="DUF2523"/>
    <property type="match status" value="1"/>
</dbReference>
<name>A0A1B7JEH7_9GAMM</name>
<accession>A0A1B7JEH7</accession>
<dbReference type="InterPro" id="IPR019670">
    <property type="entry name" value="DUF2523"/>
</dbReference>
<evidence type="ECO:0000256" key="1">
    <source>
        <dbReference type="SAM" id="Phobius"/>
    </source>
</evidence>
<dbReference type="AlphaFoldDB" id="A0A1B7JEH7"/>
<evidence type="ECO:0000313" key="4">
    <source>
        <dbReference type="Proteomes" id="UP000078224"/>
    </source>
</evidence>
<dbReference type="PATRIC" id="fig|1354272.4.peg.225"/>
<keyword evidence="1" id="KW-0472">Membrane</keyword>